<dbReference type="InterPro" id="IPR004045">
    <property type="entry name" value="Glutathione_S-Trfase_N"/>
</dbReference>
<feature type="domain" description="GST N-terminal" evidence="1">
    <location>
        <begin position="16"/>
        <end position="95"/>
    </location>
</feature>
<dbReference type="Gene3D" id="1.20.1050.10">
    <property type="match status" value="1"/>
</dbReference>
<evidence type="ECO:0000313" key="4">
    <source>
        <dbReference type="Proteomes" id="UP000284605"/>
    </source>
</evidence>
<dbReference type="PROSITE" id="PS50404">
    <property type="entry name" value="GST_NTER"/>
    <property type="match status" value="1"/>
</dbReference>
<name>A0A418WBJ8_9PROT</name>
<proteinExistence type="predicted"/>
<evidence type="ECO:0000259" key="1">
    <source>
        <dbReference type="PROSITE" id="PS50404"/>
    </source>
</evidence>
<gene>
    <name evidence="3" type="ORF">D3874_10050</name>
</gene>
<keyword evidence="3" id="KW-0808">Transferase</keyword>
<dbReference type="InterPro" id="IPR036249">
    <property type="entry name" value="Thioredoxin-like_sf"/>
</dbReference>
<feature type="domain" description="GST C-terminal" evidence="2">
    <location>
        <begin position="100"/>
        <end position="257"/>
    </location>
</feature>
<dbReference type="Gene3D" id="3.40.30.110">
    <property type="match status" value="1"/>
</dbReference>
<protein>
    <submittedName>
        <fullName evidence="3">Glutathione S-transferase family protein</fullName>
    </submittedName>
</protein>
<evidence type="ECO:0000313" key="3">
    <source>
        <dbReference type="EMBL" id="RJF87326.1"/>
    </source>
</evidence>
<dbReference type="CDD" id="cd00570">
    <property type="entry name" value="GST_N_family"/>
    <property type="match status" value="1"/>
</dbReference>
<dbReference type="GO" id="GO:0016740">
    <property type="term" value="F:transferase activity"/>
    <property type="evidence" value="ECO:0007669"/>
    <property type="project" value="UniProtKB-KW"/>
</dbReference>
<reference evidence="3 4" key="1">
    <citation type="submission" date="2018-09" db="EMBL/GenBank/DDBJ databases">
        <authorList>
            <person name="Zhu H."/>
        </authorList>
    </citation>
    <scope>NUCLEOTIDE SEQUENCE [LARGE SCALE GENOMIC DNA]</scope>
    <source>
        <strain evidence="3 4">K1W22B-8</strain>
    </source>
</reference>
<sequence length="324" mass="34811">MLYCIQPEKTRGNALMDLILHHYPASPFSEKTRVALGYKGLTWSSVTIPMMMPKPSLLPLTGGYRRTPVLQIGADIYCDTKLILDEVERRHPLPTYHPGGAAGRGSDHILSWWADHTVFACGAAVVFGAIARFVPEPFLEDRRQLSGSPLDIEQMEAAGPAMLGQLQAHLAAAQALLGANPYLRGSAPGEADFALYHVVWFVRNSYPGQAALFGPLPALAAWMDRIAAFGHGIEVPLDEAAALDIARAAAPEADLPFEPGDITGLAPGDGVTVMADDYGRDPVAGRLAGLTGERISLLREDSAVGSVVVHFPRTGYLLRRLPNS</sequence>
<dbReference type="EMBL" id="QYUK01000011">
    <property type="protein sequence ID" value="RJF87326.1"/>
    <property type="molecule type" value="Genomic_DNA"/>
</dbReference>
<dbReference type="Proteomes" id="UP000284605">
    <property type="component" value="Unassembled WGS sequence"/>
</dbReference>
<evidence type="ECO:0000259" key="2">
    <source>
        <dbReference type="PROSITE" id="PS50405"/>
    </source>
</evidence>
<keyword evidence="4" id="KW-1185">Reference proteome</keyword>
<dbReference type="PROSITE" id="PS50405">
    <property type="entry name" value="GST_CTER"/>
    <property type="match status" value="1"/>
</dbReference>
<dbReference type="SUPFAM" id="SSF52833">
    <property type="entry name" value="Thioredoxin-like"/>
    <property type="match status" value="1"/>
</dbReference>
<dbReference type="InterPro" id="IPR010987">
    <property type="entry name" value="Glutathione-S-Trfase_C-like"/>
</dbReference>
<dbReference type="AlphaFoldDB" id="A0A418WBJ8"/>
<dbReference type="SUPFAM" id="SSF47616">
    <property type="entry name" value="GST C-terminal domain-like"/>
    <property type="match status" value="1"/>
</dbReference>
<organism evidence="3 4">
    <name type="scientific">Oleomonas cavernae</name>
    <dbReference type="NCBI Taxonomy" id="2320859"/>
    <lineage>
        <taxon>Bacteria</taxon>
        <taxon>Pseudomonadati</taxon>
        <taxon>Pseudomonadota</taxon>
        <taxon>Alphaproteobacteria</taxon>
        <taxon>Acetobacterales</taxon>
        <taxon>Acetobacteraceae</taxon>
        <taxon>Oleomonas</taxon>
    </lineage>
</organism>
<comment type="caution">
    <text evidence="3">The sequence shown here is derived from an EMBL/GenBank/DDBJ whole genome shotgun (WGS) entry which is preliminary data.</text>
</comment>
<dbReference type="CDD" id="cd00299">
    <property type="entry name" value="GST_C_family"/>
    <property type="match status" value="1"/>
</dbReference>
<dbReference type="InterPro" id="IPR036282">
    <property type="entry name" value="Glutathione-S-Trfase_C_sf"/>
</dbReference>
<dbReference type="Pfam" id="PF13417">
    <property type="entry name" value="GST_N_3"/>
    <property type="match status" value="1"/>
</dbReference>
<accession>A0A418WBJ8</accession>
<dbReference type="Pfam" id="PF13410">
    <property type="entry name" value="GST_C_2"/>
    <property type="match status" value="1"/>
</dbReference>